<organism evidence="4 5">
    <name type="scientific">Clytia hemisphaerica</name>
    <dbReference type="NCBI Taxonomy" id="252671"/>
    <lineage>
        <taxon>Eukaryota</taxon>
        <taxon>Metazoa</taxon>
        <taxon>Cnidaria</taxon>
        <taxon>Hydrozoa</taxon>
        <taxon>Hydroidolina</taxon>
        <taxon>Leptothecata</taxon>
        <taxon>Obeliida</taxon>
        <taxon>Clytiidae</taxon>
        <taxon>Clytia</taxon>
    </lineage>
</organism>
<keyword evidence="2" id="KW-0812">Transmembrane</keyword>
<dbReference type="RefSeq" id="XP_066918264.1">
    <property type="nucleotide sequence ID" value="XM_067062163.1"/>
</dbReference>
<proteinExistence type="predicted"/>
<feature type="compositionally biased region" description="Polar residues" evidence="1">
    <location>
        <begin position="375"/>
        <end position="384"/>
    </location>
</feature>
<dbReference type="AlphaFoldDB" id="A0A7M5XE48"/>
<feature type="compositionally biased region" description="Polar residues" evidence="1">
    <location>
        <begin position="458"/>
        <end position="468"/>
    </location>
</feature>
<keyword evidence="5" id="KW-1185">Reference proteome</keyword>
<name>A0A7M5XE48_9CNID</name>
<feature type="region of interest" description="Disordered" evidence="1">
    <location>
        <begin position="321"/>
        <end position="508"/>
    </location>
</feature>
<evidence type="ECO:0000313" key="4">
    <source>
        <dbReference type="EnsemblMetazoa" id="CLYHEMP021906.3"/>
    </source>
</evidence>
<evidence type="ECO:0000313" key="5">
    <source>
        <dbReference type="Proteomes" id="UP000594262"/>
    </source>
</evidence>
<evidence type="ECO:0000256" key="1">
    <source>
        <dbReference type="SAM" id="MobiDB-lite"/>
    </source>
</evidence>
<reference evidence="4" key="1">
    <citation type="submission" date="2021-01" db="UniProtKB">
        <authorList>
            <consortium name="EnsemblMetazoa"/>
        </authorList>
    </citation>
    <scope>IDENTIFICATION</scope>
</reference>
<evidence type="ECO:0000256" key="2">
    <source>
        <dbReference type="SAM" id="Phobius"/>
    </source>
</evidence>
<feature type="signal peptide" evidence="3">
    <location>
        <begin position="1"/>
        <end position="22"/>
    </location>
</feature>
<dbReference type="EnsemblMetazoa" id="CLYHEMT021906.3">
    <property type="protein sequence ID" value="CLYHEMP021906.3"/>
    <property type="gene ID" value="CLYHEMG021906"/>
</dbReference>
<feature type="compositionally biased region" description="Basic residues" evidence="1">
    <location>
        <begin position="412"/>
        <end position="423"/>
    </location>
</feature>
<evidence type="ECO:0000256" key="3">
    <source>
        <dbReference type="SAM" id="SignalP"/>
    </source>
</evidence>
<dbReference type="Proteomes" id="UP000594262">
    <property type="component" value="Unplaced"/>
</dbReference>
<feature type="compositionally biased region" description="Pro residues" evidence="1">
    <location>
        <begin position="480"/>
        <end position="490"/>
    </location>
</feature>
<sequence length="508" mass="56262">MVALKLSVYFILMVLSLHGVIGQNDCPIKKLEGLYGTLNGGEQFKCDMETYEITFERNTAFGKALEPLESAVVLEWRIFHVPANLPECAAGAVRVYKGCKNKVEIAEFCSGNMISELPHNIYAYTDCLTVELDRMNAKQKGSFIARWYQLTDKQAAPVPGCSGTIKEARGIAGTLKWPKTTTTDCEFQLESEATNGYVIHIMDIAEGGTTCESLDQRIKVKDADEFSKGKYLCSPKRVDTRYFKPNIEMKYIQGADLNWNKRGFVMGWVSFKDPYHEEPSSGVSGGVIAAAIIIPLVLLILVVFLVIFILKRRRGFVFHNQGPRFKPAATQPPSGDPEAVAYNPQNGTTTSIMKEKPYPTQQNAPTPSAPPFPSKTETPLNPNVQIIDPNQKETTSPQEVIDDQKPSGSGQKPHKKKRRKHKKESGNAEGGSEEKGADSGRKKKRRRRPKDKKPVETNDLTGEQSTDPNAKLVNNEDATPSPPPSPPPLVPKQETEIETDSNKPLLSE</sequence>
<dbReference type="GeneID" id="136805598"/>
<keyword evidence="3" id="KW-0732">Signal</keyword>
<protein>
    <submittedName>
        <fullName evidence="4">Uncharacterized protein</fullName>
    </submittedName>
</protein>
<feature type="compositionally biased region" description="Polar residues" evidence="1">
    <location>
        <begin position="343"/>
        <end position="352"/>
    </location>
</feature>
<feature type="chain" id="PRO_5029832257" evidence="3">
    <location>
        <begin position="23"/>
        <end position="508"/>
    </location>
</feature>
<feature type="compositionally biased region" description="Basic residues" evidence="1">
    <location>
        <begin position="441"/>
        <end position="451"/>
    </location>
</feature>
<accession>A0A7M5XE48</accession>
<keyword evidence="2" id="KW-1133">Transmembrane helix</keyword>
<keyword evidence="2" id="KW-0472">Membrane</keyword>
<feature type="transmembrane region" description="Helical" evidence="2">
    <location>
        <begin position="287"/>
        <end position="310"/>
    </location>
</feature>